<dbReference type="PROSITE" id="PS50914">
    <property type="entry name" value="BON"/>
    <property type="match status" value="1"/>
</dbReference>
<evidence type="ECO:0000259" key="2">
    <source>
        <dbReference type="PROSITE" id="PS50914"/>
    </source>
</evidence>
<reference evidence="3 4" key="1">
    <citation type="submission" date="2019-04" db="EMBL/GenBank/DDBJ databases">
        <title>Trinickia sp. 7GSK02, isolated from subtropical forest soil.</title>
        <authorList>
            <person name="Gao Z.-H."/>
            <person name="Qiu L.-H."/>
        </authorList>
    </citation>
    <scope>NUCLEOTIDE SEQUENCE [LARGE SCALE GENOMIC DNA]</scope>
    <source>
        <strain evidence="3 4">7GSK02</strain>
    </source>
</reference>
<evidence type="ECO:0000256" key="1">
    <source>
        <dbReference type="SAM" id="SignalP"/>
    </source>
</evidence>
<accession>A0A4U1HGN0</accession>
<organism evidence="3 4">
    <name type="scientific">Trinickia terrae</name>
    <dbReference type="NCBI Taxonomy" id="2571161"/>
    <lineage>
        <taxon>Bacteria</taxon>
        <taxon>Pseudomonadati</taxon>
        <taxon>Pseudomonadota</taxon>
        <taxon>Betaproteobacteria</taxon>
        <taxon>Burkholderiales</taxon>
        <taxon>Burkholderiaceae</taxon>
        <taxon>Trinickia</taxon>
    </lineage>
</organism>
<evidence type="ECO:0000313" key="4">
    <source>
        <dbReference type="Proteomes" id="UP000305539"/>
    </source>
</evidence>
<dbReference type="Pfam" id="PF04972">
    <property type="entry name" value="BON"/>
    <property type="match status" value="1"/>
</dbReference>
<dbReference type="SMART" id="SM00749">
    <property type="entry name" value="BON"/>
    <property type="match status" value="1"/>
</dbReference>
<dbReference type="InterPro" id="IPR051686">
    <property type="entry name" value="Lipoprotein_DolP"/>
</dbReference>
<dbReference type="Proteomes" id="UP000305539">
    <property type="component" value="Unassembled WGS sequence"/>
</dbReference>
<dbReference type="PANTHER" id="PTHR34606">
    <property type="entry name" value="BON DOMAIN-CONTAINING PROTEIN"/>
    <property type="match status" value="1"/>
</dbReference>
<dbReference type="Gene3D" id="3.30.1340.30">
    <property type="match status" value="1"/>
</dbReference>
<dbReference type="EMBL" id="SWJE01000021">
    <property type="protein sequence ID" value="TKC80229.1"/>
    <property type="molecule type" value="Genomic_DNA"/>
</dbReference>
<dbReference type="OrthoDB" id="870892at2"/>
<protein>
    <submittedName>
        <fullName evidence="3">BON domain-containing protein</fullName>
    </submittedName>
</protein>
<keyword evidence="1" id="KW-0732">Signal</keyword>
<sequence>MKMKPELSAQAIFFAVCFCGGVALAQTTPVQQASDTAMSERHRYAHPSAADKALANQIHRQLVHTKGIDASEVMVGVKDGTVLLRGRLDNAEQREQVESVVKAVPGVKSVDNQLTVQPTD</sequence>
<feature type="chain" id="PRO_5020419488" evidence="1">
    <location>
        <begin position="26"/>
        <end position="120"/>
    </location>
</feature>
<keyword evidence="4" id="KW-1185">Reference proteome</keyword>
<dbReference type="AlphaFoldDB" id="A0A4U1HGN0"/>
<evidence type="ECO:0000313" key="3">
    <source>
        <dbReference type="EMBL" id="TKC80229.1"/>
    </source>
</evidence>
<feature type="signal peptide" evidence="1">
    <location>
        <begin position="1"/>
        <end position="25"/>
    </location>
</feature>
<dbReference type="InterPro" id="IPR007055">
    <property type="entry name" value="BON_dom"/>
</dbReference>
<dbReference type="PANTHER" id="PTHR34606:SF15">
    <property type="entry name" value="BON DOMAIN-CONTAINING PROTEIN"/>
    <property type="match status" value="1"/>
</dbReference>
<feature type="domain" description="BON" evidence="2">
    <location>
        <begin position="50"/>
        <end position="118"/>
    </location>
</feature>
<gene>
    <name evidence="3" type="ORF">FAZ69_29725</name>
</gene>
<comment type="caution">
    <text evidence="3">The sequence shown here is derived from an EMBL/GenBank/DDBJ whole genome shotgun (WGS) entry which is preliminary data.</text>
</comment>
<proteinExistence type="predicted"/>
<dbReference type="InterPro" id="IPR014004">
    <property type="entry name" value="Transpt-assoc_nodulatn_dom_bac"/>
</dbReference>
<name>A0A4U1HGN0_9BURK</name>